<dbReference type="OrthoDB" id="28973at10239"/>
<evidence type="ECO:0000313" key="2">
    <source>
        <dbReference type="Proteomes" id="UP000033008"/>
    </source>
</evidence>
<accession>A0A0E3FCP9</accession>
<gene>
    <name evidence="1" type="ORF">Syn7803US103_59</name>
</gene>
<reference evidence="1 2" key="1">
    <citation type="submission" date="2013-12" db="EMBL/GenBank/DDBJ databases">
        <title>Ecological redundancy of diverse viral populations within a natural community.</title>
        <authorList>
            <person name="Gregory A.C."/>
            <person name="LaButti K."/>
            <person name="Copeland A."/>
            <person name="Woyke T."/>
            <person name="Sullivan M.B."/>
        </authorList>
    </citation>
    <scope>NUCLEOTIDE SEQUENCE [LARGE SCALE GENOMIC DNA]</scope>
    <source>
        <strain evidence="1">Syn7803US103</strain>
    </source>
</reference>
<dbReference type="GeneID" id="24171237"/>
<sequence length="85" mass="10106">MSNYNITDDSATVDRLSQQRDDIYDWCVERFRYHMANDNIDEALALADEFFEWMDPDGMEKEETAFYNEDDLLNLYLSLPENYGS</sequence>
<dbReference type="RefSeq" id="YP_009134041.1">
    <property type="nucleotide sequence ID" value="NC_026926.1"/>
</dbReference>
<name>A0A0E3FCP9_9CAUD</name>
<evidence type="ECO:0000313" key="1">
    <source>
        <dbReference type="EMBL" id="AIX23954.1"/>
    </source>
</evidence>
<proteinExistence type="predicted"/>
<organism evidence="1 2">
    <name type="scientific">Synechococcus phage ACG-2014j</name>
    <dbReference type="NCBI Taxonomy" id="1493514"/>
    <lineage>
        <taxon>Viruses</taxon>
        <taxon>Duplodnaviria</taxon>
        <taxon>Heunggongvirae</taxon>
        <taxon>Uroviricota</taxon>
        <taxon>Caudoviricetes</taxon>
        <taxon>Pantevenvirales</taxon>
        <taxon>Kyanoviridae</taxon>
        <taxon>Potamoivirus</taxon>
        <taxon>Potamoivirus tusconj</taxon>
    </lineage>
</organism>
<dbReference type="KEGG" id="vg:24171237"/>
<dbReference type="EMBL" id="KJ019069">
    <property type="protein sequence ID" value="AIX23954.1"/>
    <property type="molecule type" value="Genomic_DNA"/>
</dbReference>
<dbReference type="Proteomes" id="UP000033008">
    <property type="component" value="Segment"/>
</dbReference>
<protein>
    <submittedName>
        <fullName evidence="1">Uncharacterized protein</fullName>
    </submittedName>
</protein>